<evidence type="ECO:0000256" key="1">
    <source>
        <dbReference type="SAM" id="SignalP"/>
    </source>
</evidence>
<evidence type="ECO:0000313" key="3">
    <source>
        <dbReference type="Proteomes" id="UP000241771"/>
    </source>
</evidence>
<dbReference type="RefSeq" id="WP_036817303.1">
    <property type="nucleotide sequence ID" value="NZ_JGVO01000069.1"/>
</dbReference>
<dbReference type="OrthoDB" id="5814217at2"/>
<dbReference type="Proteomes" id="UP000241771">
    <property type="component" value="Unassembled WGS sequence"/>
</dbReference>
<evidence type="ECO:0000313" key="2">
    <source>
        <dbReference type="EMBL" id="PSW20154.1"/>
    </source>
</evidence>
<feature type="chain" id="PRO_5015604410" description="Outer membrane protein beta-barrel domain-containing protein" evidence="1">
    <location>
        <begin position="30"/>
        <end position="183"/>
    </location>
</feature>
<sequence length="183" mass="20266">MTTRHRQPLNHLNRALLVAALGFSSLASANNFPYSYFEARVPISPGGLGAAASMQFHPNAHAIVEFESNFDDDWRLKGGVGFHAPINQFTDVHGQAKILSYKNEEESRSMGRLGSELNIGVSAWVLPQLETGAVVGVMHLDDDHTKFNVYARFHAGSAFSLGAEWRIKDIEDQSMMISARYPF</sequence>
<keyword evidence="1" id="KW-0732">Signal</keyword>
<accession>A0A2T3NV55</accession>
<reference evidence="2 3" key="1">
    <citation type="submission" date="2018-01" db="EMBL/GenBank/DDBJ databases">
        <title>Whole genome sequencing of Histamine producing bacteria.</title>
        <authorList>
            <person name="Butler K."/>
        </authorList>
    </citation>
    <scope>NUCLEOTIDE SEQUENCE [LARGE SCALE GENOMIC DNA]</scope>
    <source>
        <strain evidence="2 3">DSM 100436</strain>
    </source>
</reference>
<dbReference type="EMBL" id="PYMA01000004">
    <property type="protein sequence ID" value="PSW20154.1"/>
    <property type="molecule type" value="Genomic_DNA"/>
</dbReference>
<organism evidence="2 3">
    <name type="scientific">Photobacterium sanctipauli</name>
    <dbReference type="NCBI Taxonomy" id="1342794"/>
    <lineage>
        <taxon>Bacteria</taxon>
        <taxon>Pseudomonadati</taxon>
        <taxon>Pseudomonadota</taxon>
        <taxon>Gammaproteobacteria</taxon>
        <taxon>Vibrionales</taxon>
        <taxon>Vibrionaceae</taxon>
        <taxon>Photobacterium</taxon>
    </lineage>
</organism>
<name>A0A2T3NV55_9GAMM</name>
<dbReference type="AlphaFoldDB" id="A0A2T3NV55"/>
<feature type="signal peptide" evidence="1">
    <location>
        <begin position="1"/>
        <end position="29"/>
    </location>
</feature>
<proteinExistence type="predicted"/>
<gene>
    <name evidence="2" type="ORF">C9I98_08840</name>
</gene>
<evidence type="ECO:0008006" key="4">
    <source>
        <dbReference type="Google" id="ProtNLM"/>
    </source>
</evidence>
<keyword evidence="3" id="KW-1185">Reference proteome</keyword>
<protein>
    <recommendedName>
        <fullName evidence="4">Outer membrane protein beta-barrel domain-containing protein</fullName>
    </recommendedName>
</protein>
<comment type="caution">
    <text evidence="2">The sequence shown here is derived from an EMBL/GenBank/DDBJ whole genome shotgun (WGS) entry which is preliminary data.</text>
</comment>